<keyword evidence="2" id="KW-1185">Reference proteome</keyword>
<proteinExistence type="predicted"/>
<dbReference type="PANTHER" id="PTHR15319:SF1">
    <property type="entry name" value="TATA BOX-BINDING PROTEIN-ASSOCIATED FACTOR RNA POLYMERASE I SUBUNIT C"/>
    <property type="match status" value="1"/>
</dbReference>
<dbReference type="InterPro" id="IPR038801">
    <property type="entry name" value="TAF1C"/>
</dbReference>
<accession>A0A813S932</accession>
<sequence>KRSINLFSTFFLDSFSKLIVARSTNKSSNLLEIDLFNRQKKPKTYDINFLKHYSKSDSTLTIEDSDNYQIIEIDVRTFDEENYFTNETSNSICDAYLYLNYESKCFKTIYLDLNEEKNGLDYKILNQIEFDKQRIDSISGSNLIRGECALLTNHGNVLLANELTSNEYNMNKIAQNIEPKFYSNSGFKKVSFGSQPRLFVYTDYSQIMNIDSRIKSSLNLISKEIFTSLSSYLEPNELISQMNIVKNDYNNYLVCCSKTLMLIDERYSKHPLLSWKHFMKTTPRLISNTNLNSNRNLIICSDTNELYMYQYCKKENQAPKGCEFDKKLNRPIDIMKKLPDCYDKRLDRYLKNRLNSPILSIDLLRYNDSCAVFQFLENQDLYYQGFKLFDSQKEKKISNEYELGIYQNWTDSFQKIAIPEKTHLVKNISMNDSDLDEYVQKFSELIENDTFINFCTINEKFCQTCTVNSINDSSQECSKCPRINKERSMPKANLEKNLKWLDEINIQKFDESSNNFTKKLLNIWHN</sequence>
<name>A0A813S932_9BILA</name>
<evidence type="ECO:0000313" key="2">
    <source>
        <dbReference type="Proteomes" id="UP000663879"/>
    </source>
</evidence>
<protein>
    <submittedName>
        <fullName evidence="1">Uncharacterized protein</fullName>
    </submittedName>
</protein>
<reference evidence="1" key="1">
    <citation type="submission" date="2021-02" db="EMBL/GenBank/DDBJ databases">
        <authorList>
            <person name="Nowell W R."/>
        </authorList>
    </citation>
    <scope>NUCLEOTIDE SEQUENCE</scope>
    <source>
        <strain evidence="1">Ploen Becks lab</strain>
    </source>
</reference>
<dbReference type="GO" id="GO:0001164">
    <property type="term" value="F:RNA polymerase I core promoter sequence-specific DNA binding"/>
    <property type="evidence" value="ECO:0007669"/>
    <property type="project" value="TreeGrafter"/>
</dbReference>
<organism evidence="1 2">
    <name type="scientific">Brachionus calyciflorus</name>
    <dbReference type="NCBI Taxonomy" id="104777"/>
    <lineage>
        <taxon>Eukaryota</taxon>
        <taxon>Metazoa</taxon>
        <taxon>Spiralia</taxon>
        <taxon>Gnathifera</taxon>
        <taxon>Rotifera</taxon>
        <taxon>Eurotatoria</taxon>
        <taxon>Monogononta</taxon>
        <taxon>Pseudotrocha</taxon>
        <taxon>Ploima</taxon>
        <taxon>Brachionidae</taxon>
        <taxon>Brachionus</taxon>
    </lineage>
</organism>
<dbReference type="GO" id="GO:0001650">
    <property type="term" value="C:fibrillar center"/>
    <property type="evidence" value="ECO:0007669"/>
    <property type="project" value="TreeGrafter"/>
</dbReference>
<feature type="non-terminal residue" evidence="1">
    <location>
        <position position="1"/>
    </location>
</feature>
<dbReference type="AlphaFoldDB" id="A0A813S932"/>
<comment type="caution">
    <text evidence="1">The sequence shown here is derived from an EMBL/GenBank/DDBJ whole genome shotgun (WGS) entry which is preliminary data.</text>
</comment>
<dbReference type="OrthoDB" id="2382881at2759"/>
<gene>
    <name evidence="1" type="ORF">OXX778_LOCUS6262</name>
</gene>
<evidence type="ECO:0000313" key="1">
    <source>
        <dbReference type="EMBL" id="CAF0796936.1"/>
    </source>
</evidence>
<dbReference type="EMBL" id="CAJNOC010000731">
    <property type="protein sequence ID" value="CAF0796936.1"/>
    <property type="molecule type" value="Genomic_DNA"/>
</dbReference>
<dbReference type="PANTHER" id="PTHR15319">
    <property type="entry name" value="TATA BOX-BINDING PROTEIN ASSOCIATED FACTOR RNA POLYMERASE I SUBUNIT C"/>
    <property type="match status" value="1"/>
</dbReference>
<dbReference type="Proteomes" id="UP000663879">
    <property type="component" value="Unassembled WGS sequence"/>
</dbReference>